<evidence type="ECO:0000313" key="3">
    <source>
        <dbReference type="Proteomes" id="UP000019024"/>
    </source>
</evidence>
<keyword evidence="1" id="KW-0472">Membrane</keyword>
<proteinExistence type="predicted"/>
<protein>
    <submittedName>
        <fullName evidence="2">Uncharacterized protein</fullName>
    </submittedName>
</protein>
<dbReference type="AlphaFoldDB" id="W0JRA2"/>
<dbReference type="Proteomes" id="UP000019024">
    <property type="component" value="Chromosome"/>
</dbReference>
<feature type="transmembrane region" description="Helical" evidence="1">
    <location>
        <begin position="121"/>
        <end position="142"/>
    </location>
</feature>
<feature type="transmembrane region" description="Helical" evidence="1">
    <location>
        <begin position="12"/>
        <end position="37"/>
    </location>
</feature>
<dbReference type="EMBL" id="CP007055">
    <property type="protein sequence ID" value="AHG01144.1"/>
    <property type="molecule type" value="Genomic_DNA"/>
</dbReference>
<dbReference type="GeneID" id="25146273"/>
<accession>W0JRA2</accession>
<feature type="transmembrane region" description="Helical" evidence="1">
    <location>
        <begin position="92"/>
        <end position="115"/>
    </location>
</feature>
<sequence length="157" mass="16406">MKDILQTAAVLVGSLILFVPLTAVTVLVAVSSLWIVVTGDAFPNGPVSATALFVALLLGYGTAMEICRVRLHGFGQLHRGTRTRRLARHGMLGVVAFAAVVALGRILLNAISFGLANNEPAIIGLAVAGLLALSWVGVRSLTAFRAGTRRFRNGTSG</sequence>
<gene>
    <name evidence="2" type="ORF">HALLA_17895</name>
</gene>
<evidence type="ECO:0000313" key="2">
    <source>
        <dbReference type="EMBL" id="AHG01144.1"/>
    </source>
</evidence>
<dbReference type="KEGG" id="hlr:HALLA_17895"/>
<dbReference type="RefSeq" id="WP_049953634.1">
    <property type="nucleotide sequence ID" value="NZ_CP007055.1"/>
</dbReference>
<dbReference type="OrthoDB" id="205148at2157"/>
<organism evidence="2 3">
    <name type="scientific">Halostagnicola larsenii XH-48</name>
    <dbReference type="NCBI Taxonomy" id="797299"/>
    <lineage>
        <taxon>Archaea</taxon>
        <taxon>Methanobacteriati</taxon>
        <taxon>Methanobacteriota</taxon>
        <taxon>Stenosarchaea group</taxon>
        <taxon>Halobacteria</taxon>
        <taxon>Halobacteriales</taxon>
        <taxon>Natrialbaceae</taxon>
        <taxon>Halostagnicola</taxon>
    </lineage>
</organism>
<feature type="transmembrane region" description="Helical" evidence="1">
    <location>
        <begin position="49"/>
        <end position="71"/>
    </location>
</feature>
<name>W0JRA2_9EURY</name>
<reference evidence="2 3" key="1">
    <citation type="submission" date="2014-01" db="EMBL/GenBank/DDBJ databases">
        <authorList>
            <consortium name="DOE Joint Genome Institute"/>
            <person name="Anderson I."/>
            <person name="Huntemann M."/>
            <person name="Han J."/>
            <person name="Chen A."/>
            <person name="Kyrpides N."/>
            <person name="Mavromatis K."/>
            <person name="Markowitz V."/>
            <person name="Palaniappan K."/>
            <person name="Ivanova N."/>
            <person name="Schaumberg A."/>
            <person name="Pati A."/>
            <person name="Liolios K."/>
            <person name="Nordberg H.P."/>
            <person name="Cantor M.N."/>
            <person name="Hua S.X."/>
            <person name="Woyke T."/>
        </authorList>
    </citation>
    <scope>NUCLEOTIDE SEQUENCE [LARGE SCALE GENOMIC DNA]</scope>
    <source>
        <strain evidence="2 3">XH-48</strain>
    </source>
</reference>
<keyword evidence="3" id="KW-1185">Reference proteome</keyword>
<keyword evidence="1" id="KW-0812">Transmembrane</keyword>
<keyword evidence="1" id="KW-1133">Transmembrane helix</keyword>
<evidence type="ECO:0000256" key="1">
    <source>
        <dbReference type="SAM" id="Phobius"/>
    </source>
</evidence>
<dbReference type="HOGENOM" id="CLU_1673941_0_0_2"/>